<keyword evidence="3" id="KW-1185">Reference proteome</keyword>
<evidence type="ECO:0000313" key="3">
    <source>
        <dbReference type="Proteomes" id="UP001151760"/>
    </source>
</evidence>
<dbReference type="Proteomes" id="UP001151760">
    <property type="component" value="Unassembled WGS sequence"/>
</dbReference>
<feature type="compositionally biased region" description="Acidic residues" evidence="1">
    <location>
        <begin position="87"/>
        <end position="123"/>
    </location>
</feature>
<dbReference type="EMBL" id="BQNB010012041">
    <property type="protein sequence ID" value="GJS98389.1"/>
    <property type="molecule type" value="Genomic_DNA"/>
</dbReference>
<feature type="compositionally biased region" description="Polar residues" evidence="1">
    <location>
        <begin position="1"/>
        <end position="16"/>
    </location>
</feature>
<protein>
    <submittedName>
        <fullName evidence="2">Uncharacterized protein</fullName>
    </submittedName>
</protein>
<accession>A0ABQ5A6X3</accession>
<feature type="region of interest" description="Disordered" evidence="1">
    <location>
        <begin position="1"/>
        <end position="27"/>
    </location>
</feature>
<feature type="region of interest" description="Disordered" evidence="1">
    <location>
        <begin position="85"/>
        <end position="123"/>
    </location>
</feature>
<reference evidence="2" key="1">
    <citation type="journal article" date="2022" name="Int. J. Mol. Sci.">
        <title>Draft Genome of Tanacetum Coccineum: Genomic Comparison of Closely Related Tanacetum-Family Plants.</title>
        <authorList>
            <person name="Yamashiro T."/>
            <person name="Shiraishi A."/>
            <person name="Nakayama K."/>
            <person name="Satake H."/>
        </authorList>
    </citation>
    <scope>NUCLEOTIDE SEQUENCE</scope>
</reference>
<reference evidence="2" key="2">
    <citation type="submission" date="2022-01" db="EMBL/GenBank/DDBJ databases">
        <authorList>
            <person name="Yamashiro T."/>
            <person name="Shiraishi A."/>
            <person name="Satake H."/>
            <person name="Nakayama K."/>
        </authorList>
    </citation>
    <scope>NUCLEOTIDE SEQUENCE</scope>
</reference>
<comment type="caution">
    <text evidence="2">The sequence shown here is derived from an EMBL/GenBank/DDBJ whole genome shotgun (WGS) entry which is preliminary data.</text>
</comment>
<gene>
    <name evidence="2" type="ORF">Tco_0819559</name>
</gene>
<evidence type="ECO:0000313" key="2">
    <source>
        <dbReference type="EMBL" id="GJS98389.1"/>
    </source>
</evidence>
<name>A0ABQ5A6X3_9ASTR</name>
<sequence length="123" mass="14026">MVNTDSLKVSDDQSPISFRRRTKKSTSSLSKCKKFTVIDMSTDEEFENNNTIDDCDTNEQVDVAVENTNINNSDDDVGIDIQHSESVSDEEMDEEDDLEDFINDDDADDEDDDTNDEYTDDDF</sequence>
<evidence type="ECO:0000256" key="1">
    <source>
        <dbReference type="SAM" id="MobiDB-lite"/>
    </source>
</evidence>
<proteinExistence type="predicted"/>
<organism evidence="2 3">
    <name type="scientific">Tanacetum coccineum</name>
    <dbReference type="NCBI Taxonomy" id="301880"/>
    <lineage>
        <taxon>Eukaryota</taxon>
        <taxon>Viridiplantae</taxon>
        <taxon>Streptophyta</taxon>
        <taxon>Embryophyta</taxon>
        <taxon>Tracheophyta</taxon>
        <taxon>Spermatophyta</taxon>
        <taxon>Magnoliopsida</taxon>
        <taxon>eudicotyledons</taxon>
        <taxon>Gunneridae</taxon>
        <taxon>Pentapetalae</taxon>
        <taxon>asterids</taxon>
        <taxon>campanulids</taxon>
        <taxon>Asterales</taxon>
        <taxon>Asteraceae</taxon>
        <taxon>Asteroideae</taxon>
        <taxon>Anthemideae</taxon>
        <taxon>Anthemidinae</taxon>
        <taxon>Tanacetum</taxon>
    </lineage>
</organism>